<keyword evidence="2" id="KW-1185">Reference proteome</keyword>
<evidence type="ECO:0008006" key="3">
    <source>
        <dbReference type="Google" id="ProtNLM"/>
    </source>
</evidence>
<evidence type="ECO:0000313" key="1">
    <source>
        <dbReference type="EMBL" id="ADP82193.1"/>
    </source>
</evidence>
<dbReference type="AlphaFoldDB" id="E3JAK1"/>
<dbReference type="HOGENOM" id="CLU_1127772_0_0_11"/>
<dbReference type="InParanoid" id="E3JAK1"/>
<protein>
    <recommendedName>
        <fullName evidence="3">Lipoprotein</fullName>
    </recommendedName>
</protein>
<dbReference type="Proteomes" id="UP000002484">
    <property type="component" value="Chromosome"/>
</dbReference>
<dbReference type="EMBL" id="CP002299">
    <property type="protein sequence ID" value="ADP82193.1"/>
    <property type="molecule type" value="Genomic_DNA"/>
</dbReference>
<sequence>MTDDDAGPAALAVATCTWDAAAPDRVTVTYLVPGQAHSEAATQTALLTFSTGGLDAAGHHQAAARLPDGAELAIELDVTTRGTALVDVEAKVGEAKFGEAKFGEAKFGGTVWRGMGLRDEASPSTVLVSCWTGDAAPTGIVRYTIRDPYTIDAYYCSIMSATSGQHEALRGRAIGDTRDGFPGTYAITYDGYGGTTWGPFTWTITQRGPALDLTWHQNGQLWMTGFGFVDPADPRSIIVNYSGAKR</sequence>
<dbReference type="OrthoDB" id="4723839at2"/>
<reference evidence="1 2" key="1">
    <citation type="submission" date="2010-10" db="EMBL/GenBank/DDBJ databases">
        <title>Complete sequence of Frankia sp. EuI1c.</title>
        <authorList>
            <consortium name="US DOE Joint Genome Institute"/>
            <person name="Lucas S."/>
            <person name="Copeland A."/>
            <person name="Lapidus A."/>
            <person name="Cheng J.-F."/>
            <person name="Bruce D."/>
            <person name="Goodwin L."/>
            <person name="Pitluck S."/>
            <person name="Chertkov O."/>
            <person name="Detter J.C."/>
            <person name="Han C."/>
            <person name="Tapia R."/>
            <person name="Land M."/>
            <person name="Hauser L."/>
            <person name="Jeffries C."/>
            <person name="Kyrpides N."/>
            <person name="Ivanova N."/>
            <person name="Mikhailova N."/>
            <person name="Beauchemin N."/>
            <person name="Sen A."/>
            <person name="Sur S.A."/>
            <person name="Gtari M."/>
            <person name="Wall L."/>
            <person name="Tisa L."/>
            <person name="Woyke T."/>
        </authorList>
    </citation>
    <scope>NUCLEOTIDE SEQUENCE [LARGE SCALE GENOMIC DNA]</scope>
    <source>
        <strain evidence="2">DSM 45817 / CECT 9037 / EuI1c</strain>
    </source>
</reference>
<dbReference type="KEGG" id="fri:FraEuI1c_4194"/>
<dbReference type="RefSeq" id="WP_013425311.1">
    <property type="nucleotide sequence ID" value="NC_014666.1"/>
</dbReference>
<name>E3JAK1_PSEI1</name>
<proteinExistence type="predicted"/>
<organism evidence="1 2">
    <name type="scientific">Pseudofrankia inefficax (strain DSM 45817 / CECT 9037 / DDB 130130 / EuI1c)</name>
    <name type="common">Frankia inefficax</name>
    <dbReference type="NCBI Taxonomy" id="298654"/>
    <lineage>
        <taxon>Bacteria</taxon>
        <taxon>Bacillati</taxon>
        <taxon>Actinomycetota</taxon>
        <taxon>Actinomycetes</taxon>
        <taxon>Frankiales</taxon>
        <taxon>Frankiaceae</taxon>
        <taxon>Pseudofrankia</taxon>
    </lineage>
</organism>
<accession>E3JAK1</accession>
<evidence type="ECO:0000313" key="2">
    <source>
        <dbReference type="Proteomes" id="UP000002484"/>
    </source>
</evidence>
<gene>
    <name evidence="1" type="ordered locus">FraEuI1c_4194</name>
</gene>
<dbReference type="STRING" id="298654.FraEuI1c_4194"/>